<evidence type="ECO:0008006" key="12">
    <source>
        <dbReference type="Google" id="ProtNLM"/>
    </source>
</evidence>
<sequence length="841" mass="92304">MAEVEAGDAVSSSIAYLVPKSDDPDTPAFTFRAVLIGSLFALGLTVAMSVWAFRTNASMATSGATFAVVASYPMGVLAHRLLPPHPFWNPGPFSVKEHVLIFIITHSCSVPYGMENVVSQAMPTLMGNTNITFLAALSFVIVTQFTGFGFAGLCRRFLVKPPSMIWPSNVSIMAIFISFHNTPTSNSEESVTMKSRPTSISEGTATQSIELNCRSTPISAKKTSVQDTASVNDTLDYRQSESVLIRRSIAEPVDPNAITVVETALGATAVPFRHEREYSVSKKLAFWYSFLGMFVYTHIPELLLPGLQTISVCSRASFAGLQAGMMGTYNAIASTTNGVGLFGLTLDWYYVQSSSPVTTPFWALLCSRVGNVIVAWVAVVLLFTNDHWGLSQLMSLDNLNPTLNSLHLYAGNANSTTHRLGSKVDPTFFYDKTRNYNLNATAYNDVQPLHITSYFAVQYGASFLTISSVLSHVFLWYGSAVWRQLKSAIKQVADATDAQDVHNRIMSAYWDPPDWMFLVFAAGMIGLTFVVSLFTPFEIPWWGVLLNVALTSLLIVPVGIIAGISGITIGISVLAEFLMGSIIPGHTVAVMAFKSLALNNLNQGLTLVMGLKLGHYLHVPPVAVISAQFLGTFINAVVATGVTWWMMFYSGDLLDAHHGSWQYIAYQSFYSDGAIWGAIGPVRFFGVGSIYEGLLWCFLVGFLCPFGPWLCNRYVYKSSYWQFVNFPVIFAYAGVGGYQNNVVVPLFISFLFQVILFRFFKNWYHNFAFVMASGFDVGTGIAILSTAVLGMAKVRLPWNALNPNLENVPTDFYCYNGATYLDFPCGYYSATNQSDPRACSK</sequence>
<keyword evidence="4 9" id="KW-0812">Transmembrane</keyword>
<feature type="transmembrane region" description="Helical" evidence="9">
    <location>
        <begin position="328"/>
        <end position="350"/>
    </location>
</feature>
<evidence type="ECO:0000256" key="6">
    <source>
        <dbReference type="ARBA" id="ARBA00022927"/>
    </source>
</evidence>
<dbReference type="Proteomes" id="UP000320333">
    <property type="component" value="Unassembled WGS sequence"/>
</dbReference>
<feature type="transmembrane region" description="Helical" evidence="9">
    <location>
        <begin position="693"/>
        <end position="711"/>
    </location>
</feature>
<dbReference type="OrthoDB" id="9986677at2759"/>
<keyword evidence="11" id="KW-1185">Reference proteome</keyword>
<evidence type="ECO:0000256" key="1">
    <source>
        <dbReference type="ARBA" id="ARBA00004141"/>
    </source>
</evidence>
<keyword evidence="6" id="KW-0653">Protein transport</keyword>
<keyword evidence="7 9" id="KW-1133">Transmembrane helix</keyword>
<dbReference type="GO" id="GO:0016020">
    <property type="term" value="C:membrane"/>
    <property type="evidence" value="ECO:0007669"/>
    <property type="project" value="UniProtKB-SubCell"/>
</dbReference>
<organism evidence="10 11">
    <name type="scientific">Chytriomyces confervae</name>
    <dbReference type="NCBI Taxonomy" id="246404"/>
    <lineage>
        <taxon>Eukaryota</taxon>
        <taxon>Fungi</taxon>
        <taxon>Fungi incertae sedis</taxon>
        <taxon>Chytridiomycota</taxon>
        <taxon>Chytridiomycota incertae sedis</taxon>
        <taxon>Chytridiomycetes</taxon>
        <taxon>Chytridiales</taxon>
        <taxon>Chytriomycetaceae</taxon>
        <taxon>Chytriomyces</taxon>
    </lineage>
</organism>
<feature type="transmembrane region" description="Helical" evidence="9">
    <location>
        <begin position="622"/>
        <end position="647"/>
    </location>
</feature>
<dbReference type="GO" id="GO:0015031">
    <property type="term" value="P:protein transport"/>
    <property type="evidence" value="ECO:0007669"/>
    <property type="project" value="UniProtKB-KW"/>
</dbReference>
<evidence type="ECO:0000256" key="4">
    <source>
        <dbReference type="ARBA" id="ARBA00022692"/>
    </source>
</evidence>
<gene>
    <name evidence="10" type="ORF">CcCBS67573_g06817</name>
</gene>
<dbReference type="EMBL" id="QEAP01000312">
    <property type="protein sequence ID" value="TPX69540.1"/>
    <property type="molecule type" value="Genomic_DNA"/>
</dbReference>
<evidence type="ECO:0000256" key="8">
    <source>
        <dbReference type="ARBA" id="ARBA00023136"/>
    </source>
</evidence>
<keyword evidence="5" id="KW-0571">Peptide transport</keyword>
<reference evidence="10 11" key="1">
    <citation type="journal article" date="2019" name="Sci. Rep.">
        <title>Comparative genomics of chytrid fungi reveal insights into the obligate biotrophic and pathogenic lifestyle of Synchytrium endobioticum.</title>
        <authorList>
            <person name="van de Vossenberg B.T.L.H."/>
            <person name="Warris S."/>
            <person name="Nguyen H.D.T."/>
            <person name="van Gent-Pelzer M.P.E."/>
            <person name="Joly D.L."/>
            <person name="van de Geest H.C."/>
            <person name="Bonants P.J.M."/>
            <person name="Smith D.S."/>
            <person name="Levesque C.A."/>
            <person name="van der Lee T.A.J."/>
        </authorList>
    </citation>
    <scope>NUCLEOTIDE SEQUENCE [LARGE SCALE GENOMIC DNA]</scope>
    <source>
        <strain evidence="10 11">CBS 675.73</strain>
    </source>
</reference>
<keyword evidence="3" id="KW-0813">Transport</keyword>
<dbReference type="Pfam" id="PF03169">
    <property type="entry name" value="OPT"/>
    <property type="match status" value="1"/>
</dbReference>
<dbReference type="NCBIfam" id="TIGR00728">
    <property type="entry name" value="OPT_sfam"/>
    <property type="match status" value="1"/>
</dbReference>
<feature type="transmembrane region" description="Helical" evidence="9">
    <location>
        <begin position="29"/>
        <end position="52"/>
    </location>
</feature>
<feature type="transmembrane region" description="Helical" evidence="9">
    <location>
        <begin position="515"/>
        <end position="537"/>
    </location>
</feature>
<protein>
    <recommendedName>
        <fullName evidence="12">OPT family small oligopeptide transporter</fullName>
    </recommendedName>
</protein>
<comment type="caution">
    <text evidence="10">The sequence shown here is derived from an EMBL/GenBank/DDBJ whole genome shotgun (WGS) entry which is preliminary data.</text>
</comment>
<feature type="transmembrane region" description="Helical" evidence="9">
    <location>
        <begin position="544"/>
        <end position="571"/>
    </location>
</feature>
<dbReference type="PANTHER" id="PTHR22601">
    <property type="entry name" value="ISP4 LIKE PROTEIN"/>
    <property type="match status" value="1"/>
</dbReference>
<dbReference type="AlphaFoldDB" id="A0A507F1P4"/>
<feature type="transmembrane region" description="Helical" evidence="9">
    <location>
        <begin position="456"/>
        <end position="477"/>
    </location>
</feature>
<dbReference type="GO" id="GO:0035673">
    <property type="term" value="F:oligopeptide transmembrane transporter activity"/>
    <property type="evidence" value="ECO:0007669"/>
    <property type="project" value="InterPro"/>
</dbReference>
<evidence type="ECO:0000313" key="11">
    <source>
        <dbReference type="Proteomes" id="UP000320333"/>
    </source>
</evidence>
<proteinExistence type="inferred from homology"/>
<dbReference type="InterPro" id="IPR004813">
    <property type="entry name" value="OPT"/>
</dbReference>
<feature type="transmembrane region" description="Helical" evidence="9">
    <location>
        <begin position="362"/>
        <end position="384"/>
    </location>
</feature>
<feature type="transmembrane region" description="Helical" evidence="9">
    <location>
        <begin position="577"/>
        <end position="601"/>
    </location>
</feature>
<evidence type="ECO:0000256" key="7">
    <source>
        <dbReference type="ARBA" id="ARBA00022989"/>
    </source>
</evidence>
<evidence type="ECO:0000256" key="9">
    <source>
        <dbReference type="SAM" id="Phobius"/>
    </source>
</evidence>
<feature type="transmembrane region" description="Helical" evidence="9">
    <location>
        <begin position="718"/>
        <end position="736"/>
    </location>
</feature>
<name>A0A507F1P4_9FUNG</name>
<keyword evidence="8 9" id="KW-0472">Membrane</keyword>
<feature type="transmembrane region" description="Helical" evidence="9">
    <location>
        <begin position="131"/>
        <end position="153"/>
    </location>
</feature>
<feature type="transmembrane region" description="Helical" evidence="9">
    <location>
        <begin position="767"/>
        <end position="792"/>
    </location>
</feature>
<comment type="similarity">
    <text evidence="2">Belongs to the oligopeptide OPT transporter family.</text>
</comment>
<evidence type="ECO:0000256" key="5">
    <source>
        <dbReference type="ARBA" id="ARBA00022856"/>
    </source>
</evidence>
<feature type="transmembrane region" description="Helical" evidence="9">
    <location>
        <begin position="64"/>
        <end position="82"/>
    </location>
</feature>
<evidence type="ECO:0000313" key="10">
    <source>
        <dbReference type="EMBL" id="TPX69540.1"/>
    </source>
</evidence>
<evidence type="ECO:0000256" key="3">
    <source>
        <dbReference type="ARBA" id="ARBA00022448"/>
    </source>
</evidence>
<feature type="transmembrane region" description="Helical" evidence="9">
    <location>
        <begin position="742"/>
        <end position="760"/>
    </location>
</feature>
<accession>A0A507F1P4</accession>
<dbReference type="InterPro" id="IPR004648">
    <property type="entry name" value="Oligpept_transpt"/>
</dbReference>
<evidence type="ECO:0000256" key="2">
    <source>
        <dbReference type="ARBA" id="ARBA00008807"/>
    </source>
</evidence>
<comment type="subcellular location">
    <subcellularLocation>
        <location evidence="1">Membrane</location>
        <topology evidence="1">Multi-pass membrane protein</topology>
    </subcellularLocation>
</comment>